<name>A0A8J7R321_9HYPH</name>
<dbReference type="GO" id="GO:0005524">
    <property type="term" value="F:ATP binding"/>
    <property type="evidence" value="ECO:0007669"/>
    <property type="project" value="UniProtKB-KW"/>
</dbReference>
<dbReference type="Gene3D" id="3.30.565.10">
    <property type="entry name" value="Histidine kinase-like ATPase, C-terminal domain"/>
    <property type="match status" value="1"/>
</dbReference>
<gene>
    <name evidence="1" type="ORF">J5Y06_12945</name>
</gene>
<evidence type="ECO:0000313" key="2">
    <source>
        <dbReference type="Proteomes" id="UP000666240"/>
    </source>
</evidence>
<keyword evidence="2" id="KW-1185">Reference proteome</keyword>
<organism evidence="1 2">
    <name type="scientific">Tianweitania sediminis</name>
    <dbReference type="NCBI Taxonomy" id="1502156"/>
    <lineage>
        <taxon>Bacteria</taxon>
        <taxon>Pseudomonadati</taxon>
        <taxon>Pseudomonadota</taxon>
        <taxon>Alphaproteobacteria</taxon>
        <taxon>Hyphomicrobiales</taxon>
        <taxon>Phyllobacteriaceae</taxon>
        <taxon>Tianweitania</taxon>
    </lineage>
</organism>
<keyword evidence="1" id="KW-0067">ATP-binding</keyword>
<evidence type="ECO:0000313" key="1">
    <source>
        <dbReference type="EMBL" id="MBP0439561.1"/>
    </source>
</evidence>
<dbReference type="Proteomes" id="UP000666240">
    <property type="component" value="Unassembled WGS sequence"/>
</dbReference>
<proteinExistence type="predicted"/>
<accession>A0A8J7R321</accession>
<dbReference type="AlphaFoldDB" id="A0A8J7R321"/>
<dbReference type="EMBL" id="JAGIYY010000004">
    <property type="protein sequence ID" value="MBP0439561.1"/>
    <property type="molecule type" value="Genomic_DNA"/>
</dbReference>
<protein>
    <submittedName>
        <fullName evidence="1">ATP-binding protein</fullName>
    </submittedName>
</protein>
<reference evidence="1" key="1">
    <citation type="submission" date="2021-03" db="EMBL/GenBank/DDBJ databases">
        <title>Genome sequencing and assembly of Tianweitania sediminis.</title>
        <authorList>
            <person name="Chhetri G."/>
        </authorList>
    </citation>
    <scope>NUCLEOTIDE SEQUENCE</scope>
    <source>
        <strain evidence="1">Z8</strain>
    </source>
</reference>
<dbReference type="Pfam" id="PF13589">
    <property type="entry name" value="HATPase_c_3"/>
    <property type="match status" value="1"/>
</dbReference>
<comment type="caution">
    <text evidence="1">The sequence shown here is derived from an EMBL/GenBank/DDBJ whole genome shotgun (WGS) entry which is preliminary data.</text>
</comment>
<dbReference type="InterPro" id="IPR036890">
    <property type="entry name" value="HATPase_C_sf"/>
</dbReference>
<dbReference type="SUPFAM" id="SSF55874">
    <property type="entry name" value="ATPase domain of HSP90 chaperone/DNA topoisomerase II/histidine kinase"/>
    <property type="match status" value="1"/>
</dbReference>
<sequence length="448" mass="49698">MVDENASKTEIDAEPTKAFFIDMLTRDIPLDQAILDLVDNSVDGAKALKAKGRPDFNGLWVQISFDAEQFKIVDNCGGFDRDAARSYAFRFGRPGGAKRTPHSIGQFGVGMKRALFKFGTHFKVHSATSNDSWSVEVPVSTWEQEKGWAFQLRDLQPGSLVSTDQPGTEITVSELREEVSAKFALKNFETSIFNFIKSKHRQFISEGLAISVNGRHIDATNLLLLVSDGLRPGIENIRFSRPGRADVTVRIIVAIGQSSPKQAGWYVVCNGRVVLEADRSPVTGWGVIEDAANRIIIPSYHNQFARFRGLVFFDSEDSSRVPWNTTKTGVDEDSSVWVAAMKRMMEMMRPAIDFLNELDADIDEFSREESPLSNFVAKAELVSAETLTVKSAFVAPKRGDIVKGPKLVKIQYSRPLDDVVILQEALDLSSAKAVGEATFDAALKRQKR</sequence>
<dbReference type="RefSeq" id="WP_209335605.1">
    <property type="nucleotide sequence ID" value="NZ_JAGIYY010000004.1"/>
</dbReference>
<keyword evidence="1" id="KW-0547">Nucleotide-binding</keyword>